<reference evidence="2 3" key="2">
    <citation type="submission" date="2016-09" db="EMBL/GenBank/DDBJ databases">
        <authorList>
            <consortium name="Pathogen Informatics"/>
            <person name="Sun Q."/>
            <person name="Inoue M."/>
        </authorList>
    </citation>
    <scope>NUCLEOTIDE SEQUENCE [LARGE SCALE GENOMIC DNA]</scope>
    <source>
        <strain evidence="2 3">82C</strain>
    </source>
</reference>
<reference evidence="1 4" key="1">
    <citation type="submission" date="2016-09" db="EMBL/GenBank/DDBJ databases">
        <authorList>
            <consortium name="Pathogen Informatics"/>
        </authorList>
    </citation>
    <scope>NUCLEOTIDE SEQUENCE [LARGE SCALE GENOMIC DNA]</scope>
    <source>
        <strain evidence="1 4">82B</strain>
    </source>
</reference>
<evidence type="ECO:0000313" key="1">
    <source>
        <dbReference type="EMBL" id="SCT45240.1"/>
    </source>
</evidence>
<protein>
    <submittedName>
        <fullName evidence="1">Uncharacterized protein</fullName>
    </submittedName>
</protein>
<gene>
    <name evidence="1" type="ORF">SAMEA2297795_02533</name>
    <name evidence="2" type="ORF">SAMEA2297796_02576</name>
</gene>
<dbReference type="OrthoDB" id="8480489at2"/>
<name>A0A1D4RCD5_9STAP</name>
<keyword evidence="3" id="KW-1185">Reference proteome</keyword>
<evidence type="ECO:0000313" key="4">
    <source>
        <dbReference type="Proteomes" id="UP000095768"/>
    </source>
</evidence>
<evidence type="ECO:0000313" key="3">
    <source>
        <dbReference type="Proteomes" id="UP000095412"/>
    </source>
</evidence>
<dbReference type="RefSeq" id="WP_036853165.1">
    <property type="nucleotide sequence ID" value="NZ_FMPG01000018.1"/>
</dbReference>
<sequence>MIKLFNKKPKDKYKRAVAFSLKGLGKQISALENKGFERVGDIQTIVMNGTSSGYEQLMVKKVDK</sequence>
<evidence type="ECO:0000313" key="2">
    <source>
        <dbReference type="EMBL" id="SCT53329.1"/>
    </source>
</evidence>
<dbReference type="Proteomes" id="UP000095768">
    <property type="component" value="Unassembled WGS sequence"/>
</dbReference>
<dbReference type="Proteomes" id="UP000095412">
    <property type="component" value="Unassembled WGS sequence"/>
</dbReference>
<accession>A0A1D4RCD5</accession>
<organism evidence="1 4">
    <name type="scientific">Staphylococcus caeli</name>
    <dbReference type="NCBI Taxonomy" id="2201815"/>
    <lineage>
        <taxon>Bacteria</taxon>
        <taxon>Bacillati</taxon>
        <taxon>Bacillota</taxon>
        <taxon>Bacilli</taxon>
        <taxon>Bacillales</taxon>
        <taxon>Staphylococcaceae</taxon>
        <taxon>Staphylococcus</taxon>
    </lineage>
</organism>
<proteinExistence type="predicted"/>
<dbReference type="AlphaFoldDB" id="A0A1D4RCD5"/>
<dbReference type="EMBL" id="FMPI01000034">
    <property type="protein sequence ID" value="SCT53329.1"/>
    <property type="molecule type" value="Genomic_DNA"/>
</dbReference>
<dbReference type="EMBL" id="FMPG01000018">
    <property type="protein sequence ID" value="SCT45240.1"/>
    <property type="molecule type" value="Genomic_DNA"/>
</dbReference>